<dbReference type="SMART" id="SM00086">
    <property type="entry name" value="PAC"/>
    <property type="match status" value="4"/>
</dbReference>
<dbReference type="EC" id="2.7.13.3" evidence="3"/>
<evidence type="ECO:0000256" key="4">
    <source>
        <dbReference type="ARBA" id="ARBA00022553"/>
    </source>
</evidence>
<keyword evidence="11" id="KW-0902">Two-component regulatory system</keyword>
<evidence type="ECO:0000259" key="15">
    <source>
        <dbReference type="PROSITE" id="PS50113"/>
    </source>
</evidence>
<evidence type="ECO:0000256" key="8">
    <source>
        <dbReference type="ARBA" id="ARBA00022777"/>
    </source>
</evidence>
<dbReference type="Gene3D" id="1.20.120.620">
    <property type="entry name" value="Backbone structure of the membrane domain of e. Coli histidine kinase receptor kdpd"/>
    <property type="match status" value="1"/>
</dbReference>
<evidence type="ECO:0000256" key="10">
    <source>
        <dbReference type="ARBA" id="ARBA00022989"/>
    </source>
</evidence>
<dbReference type="OrthoDB" id="9772100at2"/>
<feature type="domain" description="PAC" evidence="15">
    <location>
        <begin position="649"/>
        <end position="701"/>
    </location>
</feature>
<dbReference type="InterPro" id="IPR052162">
    <property type="entry name" value="Sensor_kinase/Photoreceptor"/>
</dbReference>
<dbReference type="InterPro" id="IPR035965">
    <property type="entry name" value="PAS-like_dom_sf"/>
</dbReference>
<keyword evidence="4" id="KW-0597">Phosphoprotein</keyword>
<dbReference type="AlphaFoldDB" id="A0A177MSS7"/>
<dbReference type="Gene3D" id="3.30.450.20">
    <property type="entry name" value="PAS domain"/>
    <property type="match status" value="5"/>
</dbReference>
<evidence type="ECO:0000313" key="17">
    <source>
        <dbReference type="Proteomes" id="UP000078090"/>
    </source>
</evidence>
<feature type="domain" description="PAS" evidence="14">
    <location>
        <begin position="698"/>
        <end position="753"/>
    </location>
</feature>
<gene>
    <name evidence="16" type="ORF">A1332_00395</name>
</gene>
<dbReference type="PANTHER" id="PTHR43304:SF1">
    <property type="entry name" value="PAC DOMAIN-CONTAINING PROTEIN"/>
    <property type="match status" value="1"/>
</dbReference>
<dbReference type="RefSeq" id="WP_064007349.1">
    <property type="nucleotide sequence ID" value="NZ_LUUG01000049.1"/>
</dbReference>
<dbReference type="PROSITE" id="PS50112">
    <property type="entry name" value="PAS"/>
    <property type="match status" value="2"/>
</dbReference>
<feature type="domain" description="PAC" evidence="15">
    <location>
        <begin position="217"/>
        <end position="269"/>
    </location>
</feature>
<dbReference type="PANTHER" id="PTHR43304">
    <property type="entry name" value="PHYTOCHROME-LIKE PROTEIN CPH1"/>
    <property type="match status" value="1"/>
</dbReference>
<dbReference type="CDD" id="cd00130">
    <property type="entry name" value="PAS"/>
    <property type="match status" value="4"/>
</dbReference>
<evidence type="ECO:0000259" key="14">
    <source>
        <dbReference type="PROSITE" id="PS50112"/>
    </source>
</evidence>
<keyword evidence="7" id="KW-0547">Nucleotide-binding</keyword>
<dbReference type="NCBIfam" id="TIGR00229">
    <property type="entry name" value="sensory_box"/>
    <property type="match status" value="3"/>
</dbReference>
<feature type="transmembrane region" description="Helical" evidence="13">
    <location>
        <begin position="56"/>
        <end position="83"/>
    </location>
</feature>
<dbReference type="EMBL" id="LUUG01000049">
    <property type="protein sequence ID" value="OAI07889.1"/>
    <property type="molecule type" value="Genomic_DNA"/>
</dbReference>
<dbReference type="Gene3D" id="2.10.70.100">
    <property type="match status" value="2"/>
</dbReference>
<evidence type="ECO:0000256" key="5">
    <source>
        <dbReference type="ARBA" id="ARBA00022679"/>
    </source>
</evidence>
<dbReference type="SMART" id="SM00091">
    <property type="entry name" value="PAS"/>
    <property type="match status" value="5"/>
</dbReference>
<feature type="domain" description="PAC" evidence="15">
    <location>
        <begin position="771"/>
        <end position="823"/>
    </location>
</feature>
<feature type="domain" description="PAS" evidence="14">
    <location>
        <begin position="147"/>
        <end position="202"/>
    </location>
</feature>
<comment type="caution">
    <text evidence="16">The sequence shown here is derived from an EMBL/GenBank/DDBJ whole genome shotgun (WGS) entry which is preliminary data.</text>
</comment>
<feature type="transmembrane region" description="Helical" evidence="13">
    <location>
        <begin position="103"/>
        <end position="124"/>
    </location>
</feature>
<protein>
    <recommendedName>
        <fullName evidence="3">histidine kinase</fullName>
        <ecNumber evidence="3">2.7.13.3</ecNumber>
    </recommendedName>
</protein>
<proteinExistence type="predicted"/>
<feature type="domain" description="PAC" evidence="15">
    <location>
        <begin position="345"/>
        <end position="397"/>
    </location>
</feature>
<dbReference type="InterPro" id="IPR001610">
    <property type="entry name" value="PAC"/>
</dbReference>
<feature type="transmembrane region" description="Helical" evidence="13">
    <location>
        <begin position="25"/>
        <end position="44"/>
    </location>
</feature>
<dbReference type="Proteomes" id="UP000078090">
    <property type="component" value="Unassembled WGS sequence"/>
</dbReference>
<reference evidence="16 17" key="1">
    <citation type="submission" date="2016-03" db="EMBL/GenBank/DDBJ databases">
        <authorList>
            <person name="Ploux O."/>
        </authorList>
    </citation>
    <scope>NUCLEOTIDE SEQUENCE [LARGE SCALE GENOMIC DNA]</scope>
    <source>
        <strain evidence="16 17">R-45363</strain>
    </source>
</reference>
<evidence type="ECO:0000256" key="7">
    <source>
        <dbReference type="ARBA" id="ARBA00022741"/>
    </source>
</evidence>
<evidence type="ECO:0000256" key="1">
    <source>
        <dbReference type="ARBA" id="ARBA00000085"/>
    </source>
</evidence>
<keyword evidence="12 13" id="KW-0472">Membrane</keyword>
<evidence type="ECO:0000313" key="16">
    <source>
        <dbReference type="EMBL" id="OAI07889.1"/>
    </source>
</evidence>
<sequence length="880" mass="98319">MSIAELPFGDFSKLVRSRYLLRHRLGYVLAVLLVAVALAIRLSLPASFGERPMLLLFLFPVIVSALLGGLGPGLLATLMTAVVTDFQLLPPYRSLAIAGIYDVAQWTLLIANGVLISLFSEFLLRTRQRENAHWRQLLETRDKLRYSQALFQTTFEQAAVGICLLTPDGRWLKANRKFCEIVGYSDEELLTSNFSDIVYREDCGGLLQVPTDEVDSFSGDKRFIRKNGSIVWVKLSASAARKSDGRPECFILIMEDIEQREQAVLALHNSETALKSAQRLAALGSWTWDLQTGELKWSEQIYSLFGRDPHLPPADYEEVARYFKPDSWQGLQAAVAKACSDGVAYECEAELMDHDGLRRWVVARGEPVRNEQANIVALHGTLQDISPRKQAELALQDAQRAALEKQSEARLAALNLMEDALAAREAVEVANASLRESEEFKRAILDSVSANIAVLDRDGVIVSVNRPWQQFAEDNALACGKSVDVCGIGTNYLQVCRQASGPYRQGSLAVSTGLSAVLEGRLPRFRYEYACHSAQKQRWFAMVVTPLETAEGGAVVSHTNITERKLAEIALVESEERLRLAQSSASIGIWDWHIASGKVQWTAELEAMFGYAPGTFPGNYQAFSQVVYPGDLPELERRRDAAVVARQSFDFDFRVQLQSGSVRWLNSKGGAHYDEMGKPKRLFGICIDITERKNTESELKLWAQAFENAEFGLAIADAQTNLFLAVNPVFAAERGYTTEELIGKPVLMVYPADLIDQIKDRIESLDTTCHGVFETEHQRKDGSRFPVMIDVTIIKSGDGKPFRRVSYALDISERKASELALREQTDALQRFNRAMVGREVDMIALKQTVNELSRQLGREQPYPLAFMERTGITPTLSDRR</sequence>
<dbReference type="GO" id="GO:0006355">
    <property type="term" value="P:regulation of DNA-templated transcription"/>
    <property type="evidence" value="ECO:0007669"/>
    <property type="project" value="InterPro"/>
</dbReference>
<dbReference type="InterPro" id="IPR000014">
    <property type="entry name" value="PAS"/>
</dbReference>
<dbReference type="InterPro" id="IPR038318">
    <property type="entry name" value="KdpD_sf"/>
</dbReference>
<dbReference type="GO" id="GO:0016020">
    <property type="term" value="C:membrane"/>
    <property type="evidence" value="ECO:0007669"/>
    <property type="project" value="UniProtKB-SubCell"/>
</dbReference>
<dbReference type="InterPro" id="IPR013655">
    <property type="entry name" value="PAS_fold_3"/>
</dbReference>
<evidence type="ECO:0000256" key="3">
    <source>
        <dbReference type="ARBA" id="ARBA00012438"/>
    </source>
</evidence>
<dbReference type="InterPro" id="IPR025201">
    <property type="entry name" value="KdpD_TM"/>
</dbReference>
<evidence type="ECO:0000256" key="12">
    <source>
        <dbReference type="ARBA" id="ARBA00023136"/>
    </source>
</evidence>
<name>A0A177MSS7_METMH</name>
<evidence type="ECO:0000256" key="6">
    <source>
        <dbReference type="ARBA" id="ARBA00022692"/>
    </source>
</evidence>
<evidence type="ECO:0000256" key="11">
    <source>
        <dbReference type="ARBA" id="ARBA00023012"/>
    </source>
</evidence>
<dbReference type="Pfam" id="PF08448">
    <property type="entry name" value="PAS_4"/>
    <property type="match status" value="1"/>
</dbReference>
<evidence type="ECO:0000256" key="2">
    <source>
        <dbReference type="ARBA" id="ARBA00004141"/>
    </source>
</evidence>
<dbReference type="Pfam" id="PF13493">
    <property type="entry name" value="DUF4118"/>
    <property type="match status" value="1"/>
</dbReference>
<dbReference type="PROSITE" id="PS50113">
    <property type="entry name" value="PAC"/>
    <property type="match status" value="4"/>
</dbReference>
<keyword evidence="9" id="KW-0067">ATP-binding</keyword>
<keyword evidence="5" id="KW-0808">Transferase</keyword>
<organism evidence="16 17">
    <name type="scientific">Methylomonas methanica</name>
    <dbReference type="NCBI Taxonomy" id="421"/>
    <lineage>
        <taxon>Bacteria</taxon>
        <taxon>Pseudomonadati</taxon>
        <taxon>Pseudomonadota</taxon>
        <taxon>Gammaproteobacteria</taxon>
        <taxon>Methylococcales</taxon>
        <taxon>Methylococcaceae</taxon>
        <taxon>Methylomonas</taxon>
    </lineage>
</organism>
<dbReference type="GO" id="GO:0005524">
    <property type="term" value="F:ATP binding"/>
    <property type="evidence" value="ECO:0007669"/>
    <property type="project" value="UniProtKB-KW"/>
</dbReference>
<comment type="subcellular location">
    <subcellularLocation>
        <location evidence="2">Membrane</location>
        <topology evidence="2">Multi-pass membrane protein</topology>
    </subcellularLocation>
</comment>
<evidence type="ECO:0000256" key="9">
    <source>
        <dbReference type="ARBA" id="ARBA00022840"/>
    </source>
</evidence>
<comment type="catalytic activity">
    <reaction evidence="1">
        <text>ATP + protein L-histidine = ADP + protein N-phospho-L-histidine.</text>
        <dbReference type="EC" id="2.7.13.3"/>
    </reaction>
</comment>
<dbReference type="InterPro" id="IPR000700">
    <property type="entry name" value="PAS-assoc_C"/>
</dbReference>
<dbReference type="GO" id="GO:0004673">
    <property type="term" value="F:protein histidine kinase activity"/>
    <property type="evidence" value="ECO:0007669"/>
    <property type="project" value="UniProtKB-EC"/>
</dbReference>
<keyword evidence="6 13" id="KW-0812">Transmembrane</keyword>
<accession>A0A177MSS7</accession>
<keyword evidence="10 13" id="KW-1133">Transmembrane helix</keyword>
<dbReference type="SUPFAM" id="SSF55785">
    <property type="entry name" value="PYP-like sensor domain (PAS domain)"/>
    <property type="match status" value="5"/>
</dbReference>
<dbReference type="Pfam" id="PF08447">
    <property type="entry name" value="PAS_3"/>
    <property type="match status" value="2"/>
</dbReference>
<dbReference type="Pfam" id="PF13426">
    <property type="entry name" value="PAS_9"/>
    <property type="match status" value="2"/>
</dbReference>
<dbReference type="GO" id="GO:0000160">
    <property type="term" value="P:phosphorelay signal transduction system"/>
    <property type="evidence" value="ECO:0007669"/>
    <property type="project" value="UniProtKB-KW"/>
</dbReference>
<evidence type="ECO:0000256" key="13">
    <source>
        <dbReference type="SAM" id="Phobius"/>
    </source>
</evidence>
<dbReference type="InterPro" id="IPR013656">
    <property type="entry name" value="PAS_4"/>
</dbReference>
<keyword evidence="8" id="KW-0418">Kinase</keyword>